<dbReference type="PANTHER" id="PTHR22595">
    <property type="entry name" value="CHITINASE-RELATED"/>
    <property type="match status" value="1"/>
</dbReference>
<comment type="caution">
    <text evidence="11">The sequence shown here is derived from an EMBL/GenBank/DDBJ whole genome shotgun (WGS) entry which is preliminary data.</text>
</comment>
<evidence type="ECO:0000313" key="12">
    <source>
        <dbReference type="Proteomes" id="UP000237347"/>
    </source>
</evidence>
<evidence type="ECO:0000313" key="11">
    <source>
        <dbReference type="EMBL" id="KAK7820234.1"/>
    </source>
</evidence>
<dbReference type="EMBL" id="PKMF04000748">
    <property type="protein sequence ID" value="KAK7820234.1"/>
    <property type="molecule type" value="Genomic_DNA"/>
</dbReference>
<dbReference type="GO" id="GO:0016998">
    <property type="term" value="P:cell wall macromolecule catabolic process"/>
    <property type="evidence" value="ECO:0007669"/>
    <property type="project" value="InterPro"/>
</dbReference>
<organism evidence="11 12">
    <name type="scientific">Quercus suber</name>
    <name type="common">Cork oak</name>
    <dbReference type="NCBI Taxonomy" id="58331"/>
    <lineage>
        <taxon>Eukaryota</taxon>
        <taxon>Viridiplantae</taxon>
        <taxon>Streptophyta</taxon>
        <taxon>Embryophyta</taxon>
        <taxon>Tracheophyta</taxon>
        <taxon>Spermatophyta</taxon>
        <taxon>Magnoliopsida</taxon>
        <taxon>eudicotyledons</taxon>
        <taxon>Gunneridae</taxon>
        <taxon>Pentapetalae</taxon>
        <taxon>rosids</taxon>
        <taxon>fabids</taxon>
        <taxon>Fagales</taxon>
        <taxon>Fagaceae</taxon>
        <taxon>Quercus</taxon>
    </lineage>
</organism>
<dbReference type="GO" id="GO:0006032">
    <property type="term" value="P:chitin catabolic process"/>
    <property type="evidence" value="ECO:0007669"/>
    <property type="project" value="UniProtKB-KW"/>
</dbReference>
<dbReference type="CDD" id="cd00325">
    <property type="entry name" value="chitinase_GH19"/>
    <property type="match status" value="1"/>
</dbReference>
<evidence type="ECO:0000259" key="10">
    <source>
        <dbReference type="Pfam" id="PF00182"/>
    </source>
</evidence>
<evidence type="ECO:0000256" key="1">
    <source>
        <dbReference type="ARBA" id="ARBA00000822"/>
    </source>
</evidence>
<keyword evidence="5" id="KW-0378">Hydrolase</keyword>
<keyword evidence="9" id="KW-0624">Polysaccharide degradation</keyword>
<dbReference type="Pfam" id="PF00182">
    <property type="entry name" value="Glyco_hydro_19"/>
    <property type="match status" value="1"/>
</dbReference>
<dbReference type="InterPro" id="IPR023346">
    <property type="entry name" value="Lysozyme-like_dom_sf"/>
</dbReference>
<evidence type="ECO:0000256" key="9">
    <source>
        <dbReference type="ARBA" id="ARBA00023326"/>
    </source>
</evidence>
<dbReference type="GO" id="GO:0000272">
    <property type="term" value="P:polysaccharide catabolic process"/>
    <property type="evidence" value="ECO:0007669"/>
    <property type="project" value="UniProtKB-KW"/>
</dbReference>
<feature type="domain" description="Glycoside hydrolase family 19 catalytic" evidence="10">
    <location>
        <begin position="27"/>
        <end position="145"/>
    </location>
</feature>
<name>A0AAW0J031_QUESU</name>
<keyword evidence="7" id="KW-0119">Carbohydrate metabolism</keyword>
<sequence>MTHKIYLVLGSSPKFHIESLVTVDLFKILSNYNYALAGKAVRENLINNPDSVATDAMISFKTAIWLWMTPQGNKPSSQNVIIGKWTPTPANRSVGRVPSYGVITNIINGGLERGRGHDERVASRISFYKKYCDIMGLSYENNLDCYNQRPFD</sequence>
<evidence type="ECO:0000256" key="4">
    <source>
        <dbReference type="ARBA" id="ARBA00022729"/>
    </source>
</evidence>
<keyword evidence="4" id="KW-0732">Signal</keyword>
<evidence type="ECO:0000256" key="3">
    <source>
        <dbReference type="ARBA" id="ARBA00022669"/>
    </source>
</evidence>
<evidence type="ECO:0000256" key="8">
    <source>
        <dbReference type="ARBA" id="ARBA00023295"/>
    </source>
</evidence>
<evidence type="ECO:0000256" key="6">
    <source>
        <dbReference type="ARBA" id="ARBA00023024"/>
    </source>
</evidence>
<dbReference type="InterPro" id="IPR000726">
    <property type="entry name" value="Glyco_hydro_19_cat"/>
</dbReference>
<keyword evidence="12" id="KW-1185">Reference proteome</keyword>
<dbReference type="GO" id="GO:0050832">
    <property type="term" value="P:defense response to fungus"/>
    <property type="evidence" value="ECO:0007669"/>
    <property type="project" value="TreeGrafter"/>
</dbReference>
<dbReference type="EC" id="3.2.1.14" evidence="2"/>
<evidence type="ECO:0000256" key="5">
    <source>
        <dbReference type="ARBA" id="ARBA00022801"/>
    </source>
</evidence>
<dbReference type="Gene3D" id="1.10.530.10">
    <property type="match status" value="1"/>
</dbReference>
<dbReference type="AlphaFoldDB" id="A0AAW0J031"/>
<proteinExistence type="predicted"/>
<keyword evidence="3" id="KW-0147">Chitin-binding</keyword>
<dbReference type="GO" id="GO:0008843">
    <property type="term" value="F:endochitinase activity"/>
    <property type="evidence" value="ECO:0007669"/>
    <property type="project" value="UniProtKB-EC"/>
</dbReference>
<comment type="catalytic activity">
    <reaction evidence="1">
        <text>Random endo-hydrolysis of N-acetyl-beta-D-glucosaminide (1-&gt;4)-beta-linkages in chitin and chitodextrins.</text>
        <dbReference type="EC" id="3.2.1.14"/>
    </reaction>
</comment>
<evidence type="ECO:0000256" key="7">
    <source>
        <dbReference type="ARBA" id="ARBA00023277"/>
    </source>
</evidence>
<dbReference type="PANTHER" id="PTHR22595:SF171">
    <property type="entry name" value="BASIC ENDOCHITINASE B"/>
    <property type="match status" value="1"/>
</dbReference>
<dbReference type="Proteomes" id="UP000237347">
    <property type="component" value="Unassembled WGS sequence"/>
</dbReference>
<keyword evidence="6" id="KW-0146">Chitin degradation</keyword>
<gene>
    <name evidence="11" type="primary">rscc_5</name>
    <name evidence="11" type="ORF">CFP56_039029</name>
</gene>
<evidence type="ECO:0000256" key="2">
    <source>
        <dbReference type="ARBA" id="ARBA00012729"/>
    </source>
</evidence>
<protein>
    <recommendedName>
        <fullName evidence="2">chitinase</fullName>
        <ecNumber evidence="2">3.2.1.14</ecNumber>
    </recommendedName>
</protein>
<dbReference type="SUPFAM" id="SSF53955">
    <property type="entry name" value="Lysozyme-like"/>
    <property type="match status" value="1"/>
</dbReference>
<dbReference type="GO" id="GO:0008061">
    <property type="term" value="F:chitin binding"/>
    <property type="evidence" value="ECO:0007669"/>
    <property type="project" value="UniProtKB-KW"/>
</dbReference>
<keyword evidence="8" id="KW-0326">Glycosidase</keyword>
<reference evidence="11 12" key="1">
    <citation type="journal article" date="2018" name="Sci. Data">
        <title>The draft genome sequence of cork oak.</title>
        <authorList>
            <person name="Ramos A.M."/>
            <person name="Usie A."/>
            <person name="Barbosa P."/>
            <person name="Barros P.M."/>
            <person name="Capote T."/>
            <person name="Chaves I."/>
            <person name="Simoes F."/>
            <person name="Abreu I."/>
            <person name="Carrasquinho I."/>
            <person name="Faro C."/>
            <person name="Guimaraes J.B."/>
            <person name="Mendonca D."/>
            <person name="Nobrega F."/>
            <person name="Rodrigues L."/>
            <person name="Saibo N.J.M."/>
            <person name="Varela M.C."/>
            <person name="Egas C."/>
            <person name="Matos J."/>
            <person name="Miguel C.M."/>
            <person name="Oliveira M.M."/>
            <person name="Ricardo C.P."/>
            <person name="Goncalves S."/>
        </authorList>
    </citation>
    <scope>NUCLEOTIDE SEQUENCE [LARGE SCALE GENOMIC DNA]</scope>
    <source>
        <strain evidence="12">cv. HL8</strain>
    </source>
</reference>
<accession>A0AAW0J031</accession>